<evidence type="ECO:0000256" key="2">
    <source>
        <dbReference type="ARBA" id="ARBA00023125"/>
    </source>
</evidence>
<dbReference type="InterPro" id="IPR018060">
    <property type="entry name" value="HTH_AraC"/>
</dbReference>
<reference evidence="7" key="1">
    <citation type="journal article" date="2019" name="Int. J. Syst. Evol. Microbiol.">
        <title>The Global Catalogue of Microorganisms (GCM) 10K type strain sequencing project: providing services to taxonomists for standard genome sequencing and annotation.</title>
        <authorList>
            <consortium name="The Broad Institute Genomics Platform"/>
            <consortium name="The Broad Institute Genome Sequencing Center for Infectious Disease"/>
            <person name="Wu L."/>
            <person name="Ma J."/>
        </authorList>
    </citation>
    <scope>NUCLEOTIDE SEQUENCE [LARGE SCALE GENOMIC DNA]</scope>
    <source>
        <strain evidence="7">JCM 15089</strain>
    </source>
</reference>
<sequence>MPQTAHVLATGPGWQAADVLCTDGPHDRRFEERHNGFCIALVQEGLFRYRGVQGDALLAPGSILTGNHGHCFECGHDHSRGDRCLCFNLTGEFLESVVADIPGVRRLGFAGAKLPPSASLIPLAAAARAARNDAGALEEIAVHFAGYAVACRNERPPELRIRSQDERIIADALRHIATAATLVDEDSLSLAALAKPSKLGPYRFLRLFHRLVGMTPYQYVLHCRLNRAAAHLLTGDEEISAIAYESGFGDLSTFNRRFRTLFGATPGQFRRIKKWRTRVARQVQGGS</sequence>
<feature type="domain" description="HTH araC/xylS-type" evidence="5">
    <location>
        <begin position="166"/>
        <end position="272"/>
    </location>
</feature>
<organism evidence="6 7">
    <name type="scientific">Rhizomicrobium electricum</name>
    <dbReference type="NCBI Taxonomy" id="480070"/>
    <lineage>
        <taxon>Bacteria</taxon>
        <taxon>Pseudomonadati</taxon>
        <taxon>Pseudomonadota</taxon>
        <taxon>Alphaproteobacteria</taxon>
        <taxon>Micropepsales</taxon>
        <taxon>Micropepsaceae</taxon>
        <taxon>Rhizomicrobium</taxon>
    </lineage>
</organism>
<evidence type="ECO:0000256" key="3">
    <source>
        <dbReference type="ARBA" id="ARBA00023159"/>
    </source>
</evidence>
<evidence type="ECO:0000256" key="1">
    <source>
        <dbReference type="ARBA" id="ARBA00023015"/>
    </source>
</evidence>
<keyword evidence="1" id="KW-0805">Transcription regulation</keyword>
<comment type="caution">
    <text evidence="6">The sequence shown here is derived from an EMBL/GenBank/DDBJ whole genome shotgun (WGS) entry which is preliminary data.</text>
</comment>
<dbReference type="InterPro" id="IPR050204">
    <property type="entry name" value="AraC_XylS_family_regulators"/>
</dbReference>
<dbReference type="SMART" id="SM00342">
    <property type="entry name" value="HTH_ARAC"/>
    <property type="match status" value="1"/>
</dbReference>
<keyword evidence="7" id="KW-1185">Reference proteome</keyword>
<keyword evidence="2" id="KW-0238">DNA-binding</keyword>
<dbReference type="InterPro" id="IPR009057">
    <property type="entry name" value="Homeodomain-like_sf"/>
</dbReference>
<gene>
    <name evidence="6" type="ORF">GCM10008942_09830</name>
</gene>
<dbReference type="RefSeq" id="WP_166932598.1">
    <property type="nucleotide sequence ID" value="NZ_BAAADD010000002.1"/>
</dbReference>
<dbReference type="Gene3D" id="1.10.10.60">
    <property type="entry name" value="Homeodomain-like"/>
    <property type="match status" value="2"/>
</dbReference>
<keyword evidence="4" id="KW-0804">Transcription</keyword>
<evidence type="ECO:0000313" key="7">
    <source>
        <dbReference type="Proteomes" id="UP001499951"/>
    </source>
</evidence>
<keyword evidence="3" id="KW-0010">Activator</keyword>
<evidence type="ECO:0000313" key="6">
    <source>
        <dbReference type="EMBL" id="GAA0563430.1"/>
    </source>
</evidence>
<protein>
    <submittedName>
        <fullName evidence="6">AraC family transcriptional regulator</fullName>
    </submittedName>
</protein>
<dbReference type="Pfam" id="PF12833">
    <property type="entry name" value="HTH_18"/>
    <property type="match status" value="1"/>
</dbReference>
<accession>A0ABP3PA48</accession>
<dbReference type="PROSITE" id="PS00041">
    <property type="entry name" value="HTH_ARAC_FAMILY_1"/>
    <property type="match status" value="1"/>
</dbReference>
<dbReference type="Proteomes" id="UP001499951">
    <property type="component" value="Unassembled WGS sequence"/>
</dbReference>
<dbReference type="PANTHER" id="PTHR46796">
    <property type="entry name" value="HTH-TYPE TRANSCRIPTIONAL ACTIVATOR RHAS-RELATED"/>
    <property type="match status" value="1"/>
</dbReference>
<dbReference type="EMBL" id="BAAADD010000002">
    <property type="protein sequence ID" value="GAA0563430.1"/>
    <property type="molecule type" value="Genomic_DNA"/>
</dbReference>
<dbReference type="SUPFAM" id="SSF46689">
    <property type="entry name" value="Homeodomain-like"/>
    <property type="match status" value="2"/>
</dbReference>
<evidence type="ECO:0000256" key="4">
    <source>
        <dbReference type="ARBA" id="ARBA00023163"/>
    </source>
</evidence>
<dbReference type="InterPro" id="IPR003313">
    <property type="entry name" value="AraC-bd"/>
</dbReference>
<name>A0ABP3PA48_9PROT</name>
<dbReference type="Pfam" id="PF02311">
    <property type="entry name" value="AraC_binding"/>
    <property type="match status" value="1"/>
</dbReference>
<dbReference type="PROSITE" id="PS01124">
    <property type="entry name" value="HTH_ARAC_FAMILY_2"/>
    <property type="match status" value="1"/>
</dbReference>
<evidence type="ECO:0000259" key="5">
    <source>
        <dbReference type="PROSITE" id="PS01124"/>
    </source>
</evidence>
<dbReference type="PANTHER" id="PTHR46796:SF14">
    <property type="entry name" value="TRANSCRIPTIONAL REGULATORY PROTEIN"/>
    <property type="match status" value="1"/>
</dbReference>
<dbReference type="InterPro" id="IPR018062">
    <property type="entry name" value="HTH_AraC-typ_CS"/>
</dbReference>
<proteinExistence type="predicted"/>
<dbReference type="PRINTS" id="PR00032">
    <property type="entry name" value="HTHARAC"/>
</dbReference>
<dbReference type="InterPro" id="IPR020449">
    <property type="entry name" value="Tscrpt_reg_AraC-type_HTH"/>
</dbReference>